<dbReference type="InterPro" id="IPR036412">
    <property type="entry name" value="HAD-like_sf"/>
</dbReference>
<proteinExistence type="predicted"/>
<protein>
    <submittedName>
        <fullName evidence="1">Uncharacterized protein</fullName>
    </submittedName>
</protein>
<evidence type="ECO:0000313" key="1">
    <source>
        <dbReference type="EMBL" id="WAZ72199.1"/>
    </source>
</evidence>
<dbReference type="InterPro" id="IPR023214">
    <property type="entry name" value="HAD_sf"/>
</dbReference>
<dbReference type="RefSeq" id="WP_241677640.1">
    <property type="nucleotide sequence ID" value="NZ_CP044783.2"/>
</dbReference>
<reference evidence="1" key="1">
    <citation type="submission" date="2022-12" db="EMBL/GenBank/DDBJ databases">
        <title>B. miyamotoi WGS.</title>
        <authorList>
            <person name="Gabriele M."/>
            <person name="Kuleshov K.V."/>
            <person name="Hepner S."/>
            <person name="Hoornstra D."/>
            <person name="Hovius J.W."/>
            <person name="Platonov A.E."/>
            <person name="Fingerle V."/>
            <person name="Strube C."/>
        </authorList>
    </citation>
    <scope>NUCLEOTIDE SEQUENCE</scope>
    <source>
        <strain evidence="1">ZStruIII14-9</strain>
    </source>
</reference>
<gene>
    <name evidence="1" type="ORF">O5404_04265</name>
</gene>
<organism evidence="1 2">
    <name type="scientific">Borrelia miyamotoi</name>
    <dbReference type="NCBI Taxonomy" id="47466"/>
    <lineage>
        <taxon>Bacteria</taxon>
        <taxon>Pseudomonadati</taxon>
        <taxon>Spirochaetota</taxon>
        <taxon>Spirochaetia</taxon>
        <taxon>Spirochaetales</taxon>
        <taxon>Borreliaceae</taxon>
        <taxon>Borrelia</taxon>
    </lineage>
</organism>
<name>A0AAX3JNF2_9SPIR</name>
<accession>A0AAX3JNF2</accession>
<evidence type="ECO:0000313" key="2">
    <source>
        <dbReference type="Proteomes" id="UP001164513"/>
    </source>
</evidence>
<dbReference type="Gene3D" id="3.40.50.1000">
    <property type="entry name" value="HAD superfamily/HAD-like"/>
    <property type="match status" value="1"/>
</dbReference>
<sequence length="128" mass="15071">MDKKEKIVAFIFYFDDTLIHGNMQQVLFDKYDVDVACFGMKLKIYDKSHCNIITNEMIYLSHFLMYVKESIFKGLNNKIFFKLGSKLEIFEGVIELFKEINEINKSLKESDIVINIYIVSSGFRQMIV</sequence>
<dbReference type="Proteomes" id="UP001164513">
    <property type="component" value="Chromosome"/>
</dbReference>
<dbReference type="AlphaFoldDB" id="A0AAX3JNF2"/>
<dbReference type="EMBL" id="CP114720">
    <property type="protein sequence ID" value="WAZ72199.1"/>
    <property type="molecule type" value="Genomic_DNA"/>
</dbReference>
<dbReference type="SUPFAM" id="SSF56784">
    <property type="entry name" value="HAD-like"/>
    <property type="match status" value="1"/>
</dbReference>